<reference evidence="2" key="1">
    <citation type="submission" date="2017-08" db="EMBL/GenBank/DDBJ databases">
        <title>Microbulbifer marisrubri sp. nov., a halophilic alphaproteobacterium isolated from marine sediment of the Yellow Sea, China.</title>
        <authorList>
            <person name="Zhang G."/>
            <person name="Xiong Q."/>
        </authorList>
    </citation>
    <scope>NUCLEOTIDE SEQUENCE [LARGE SCALE GENOMIC DNA]</scope>
    <source>
        <strain evidence="2">WRN-8</strain>
    </source>
</reference>
<feature type="transmembrane region" description="Helical" evidence="1">
    <location>
        <begin position="52"/>
        <end position="84"/>
    </location>
</feature>
<keyword evidence="3" id="KW-1185">Reference proteome</keyword>
<protein>
    <submittedName>
        <fullName evidence="2">Uncharacterized protein</fullName>
    </submittedName>
</protein>
<gene>
    <name evidence="2" type="ORF">AWR36_003575</name>
</gene>
<accession>A0ABX4I4L9</accession>
<evidence type="ECO:0000313" key="3">
    <source>
        <dbReference type="Proteomes" id="UP000218427"/>
    </source>
</evidence>
<evidence type="ECO:0000313" key="2">
    <source>
        <dbReference type="EMBL" id="PCO07123.1"/>
    </source>
</evidence>
<keyword evidence="1" id="KW-1133">Transmembrane helix</keyword>
<name>A0ABX4I4L9_9GAMM</name>
<organism evidence="2 3">
    <name type="scientific">Microbulbifer flavimaris</name>
    <dbReference type="NCBI Taxonomy" id="1781068"/>
    <lineage>
        <taxon>Bacteria</taxon>
        <taxon>Pseudomonadati</taxon>
        <taxon>Pseudomonadota</taxon>
        <taxon>Gammaproteobacteria</taxon>
        <taxon>Cellvibrionales</taxon>
        <taxon>Microbulbiferaceae</taxon>
        <taxon>Microbulbifer</taxon>
    </lineage>
</organism>
<keyword evidence="1" id="KW-0812">Transmembrane</keyword>
<keyword evidence="1" id="KW-0472">Membrane</keyword>
<evidence type="ECO:0000256" key="1">
    <source>
        <dbReference type="SAM" id="Phobius"/>
    </source>
</evidence>
<proteinExistence type="predicted"/>
<comment type="caution">
    <text evidence="2">The sequence shown here is derived from an EMBL/GenBank/DDBJ whole genome shotgun (WGS) entry which is preliminary data.</text>
</comment>
<dbReference type="EMBL" id="LRFG02000001">
    <property type="protein sequence ID" value="PCO07123.1"/>
    <property type="molecule type" value="Genomic_DNA"/>
</dbReference>
<sequence>MMWLAWIRFYCTLLVRTFLPRESEICVPDPEDSHTRRYTRRYRHKQGWVKRLWIVAGVLMLCFPLLPVVLPLGLFTSFISFAILDETA</sequence>
<dbReference type="Proteomes" id="UP000218427">
    <property type="component" value="Unassembled WGS sequence"/>
</dbReference>